<feature type="compositionally biased region" description="Gly residues" evidence="1">
    <location>
        <begin position="432"/>
        <end position="444"/>
    </location>
</feature>
<feature type="region of interest" description="Disordered" evidence="1">
    <location>
        <begin position="919"/>
        <end position="946"/>
    </location>
</feature>
<feature type="compositionally biased region" description="Basic and acidic residues" evidence="1">
    <location>
        <begin position="1358"/>
        <end position="1370"/>
    </location>
</feature>
<feature type="compositionally biased region" description="Polar residues" evidence="1">
    <location>
        <begin position="475"/>
        <end position="493"/>
    </location>
</feature>
<dbReference type="KEGG" id="pfj:MYCFIDRAFT_77216"/>
<proteinExistence type="predicted"/>
<feature type="region of interest" description="Disordered" evidence="1">
    <location>
        <begin position="1139"/>
        <end position="1179"/>
    </location>
</feature>
<organism evidence="2 3">
    <name type="scientific">Pseudocercospora fijiensis (strain CIRAD86)</name>
    <name type="common">Black leaf streak disease fungus</name>
    <name type="synonym">Mycosphaerella fijiensis</name>
    <dbReference type="NCBI Taxonomy" id="383855"/>
    <lineage>
        <taxon>Eukaryota</taxon>
        <taxon>Fungi</taxon>
        <taxon>Dikarya</taxon>
        <taxon>Ascomycota</taxon>
        <taxon>Pezizomycotina</taxon>
        <taxon>Dothideomycetes</taxon>
        <taxon>Dothideomycetidae</taxon>
        <taxon>Mycosphaerellales</taxon>
        <taxon>Mycosphaerellaceae</taxon>
        <taxon>Pseudocercospora</taxon>
    </lineage>
</organism>
<dbReference type="RefSeq" id="XP_007922754.1">
    <property type="nucleotide sequence ID" value="XM_007924563.1"/>
</dbReference>
<evidence type="ECO:0000256" key="1">
    <source>
        <dbReference type="SAM" id="MobiDB-lite"/>
    </source>
</evidence>
<accession>M3A7C8</accession>
<name>M3A7C8_PSEFD</name>
<feature type="compositionally biased region" description="Acidic residues" evidence="1">
    <location>
        <begin position="975"/>
        <end position="1011"/>
    </location>
</feature>
<sequence length="1399" mass="155512">MAGPIELRFKFCPNHHPGNPFRKLRSISVDLKGVTTHRDLTSRLNEVFKNEYTENGKLFRFQLQPGDDTVSFHAPTKDDEPCSQDLSLATLRTEYASQGRGLDRSTGDIVFLHINFKDKTNSLPKSPQSPKDYNPLWRPKKRSNTGRAPTPKTSPQKRKAVALAQKFSILALPKHILKFRFCQFDEFEHEDILEIDVTECESWEEIKNAFWQQMEGDVTDFFPVGASLHFHHRVWDGYVRDRRRVCAGGERQHVMLDGEEGLDVETFKVMYCWVGEGEWHRFGTDVNRERLLSVHFDLPRPSPRVKQEPVSPGRRRIASGAGSLSRREGRAPGNSISPQQRSQRSGSRARTPSDPPSVGGSQKRGSAGSRPGSRRATASPYTPSNPASPLNSSLGGSQRSRSLPSSSRPRSRQATGSPRPPHGLPYVSLRGQGSGSRQGTGSGRSPGNSTSPQNSVSSRGQRGGSAPRTPGSRPGSRQGTGSPRTPYDSTPPDSSGLRGQRNGSVPRASGSRASSGRRPTSSRGAPSPGEDQLLDQDGFSDVEPEDAEPNEDAVEEAEPSPTLETERPEDENTLEELHKESRKRKASDADLSQPSKAAKFLDLDDGRRYVRIGKLNATQEAEEPGDPTDSPTMVDILVAVIHPRGARGSGESSVQYLSVNTWNINGSRIGAYQNASEVNLRRVTLQVDPFWAPKWNPRKPELLTQAILTWAFTRFHQKKTNASNAPKEAPVRVEHSLHPFDGTLNPDVDNNEDEEIDVVITFVNNLAKTPLGLPEHILAALDNAETCGTFKSYILDNVVSDTYGTLDHMLHADDSGFNYWGDLNIWVLPHGAGKVMCEWQDDGSFAEEFLDAVTVQAFGKRLLMVILNLQICPQRHSDIESNQGGVDLDRTLQQLKSKHIGADEVEETYLVHFEQATQAGTAGSKTTKAHDGKTPGTAVERRSESDGDDIIVPVVKRRVSKSSKMRRDYRFKVQDEDEDDGDEDEDIDGPTENGEESLGADEEVEDEEAPDNEGKPDLTHSDDDHPLIRIGVWDGHDDAEPTQDGNIAMDIVIVAEVKAEKEINYYAVHSWFVNGISIGHFERSKRVTNVAEMVKGYTPDRAFAGLKSQKKIRERLIQLLNDTDTSEVSLDAYNHLEDEEKDDNILIQPPTTPQPTDGAFPPASKAKGKTTQTSKSKKKKPDDDIALVVYFANNVAREDLPLDLNRQLDLSPGETFENFSKWLLDGQGDYKGIRRGLENEVDKGGWNYNVEYEVFVLPQQGAKRDGKMWNWKKNSARRVGTFLNAAMEGVYGRELYVEVQLNPHRDSERLNSERERRFQRDPEFVRRVRKATWDRIERGRRGGEGETGTGAKKLKAGKSRERLSGEKEVVAGRTGSKATSKGKESKRKVTGKNAQGDEV</sequence>
<keyword evidence="3" id="KW-1185">Reference proteome</keyword>
<dbReference type="STRING" id="383855.M3A7C8"/>
<feature type="compositionally biased region" description="Low complexity" evidence="1">
    <location>
        <begin position="503"/>
        <end position="529"/>
    </location>
</feature>
<feature type="compositionally biased region" description="Basic and acidic residues" evidence="1">
    <location>
        <begin position="928"/>
        <end position="945"/>
    </location>
</feature>
<evidence type="ECO:0000313" key="2">
    <source>
        <dbReference type="EMBL" id="EME86994.1"/>
    </source>
</evidence>
<feature type="compositionally biased region" description="Polar residues" evidence="1">
    <location>
        <begin position="145"/>
        <end position="154"/>
    </location>
</feature>
<dbReference type="VEuPathDB" id="FungiDB:MYCFIDRAFT_77216"/>
<feature type="region of interest" description="Disordered" evidence="1">
    <location>
        <begin position="1338"/>
        <end position="1399"/>
    </location>
</feature>
<dbReference type="eggNOG" id="ENOG502R0SQ">
    <property type="taxonomic scope" value="Eukaryota"/>
</dbReference>
<reference evidence="2 3" key="1">
    <citation type="journal article" date="2012" name="PLoS Pathog.">
        <title>Diverse lifestyles and strategies of plant pathogenesis encoded in the genomes of eighteen Dothideomycetes fungi.</title>
        <authorList>
            <person name="Ohm R.A."/>
            <person name="Feau N."/>
            <person name="Henrissat B."/>
            <person name="Schoch C.L."/>
            <person name="Horwitz B.A."/>
            <person name="Barry K.W."/>
            <person name="Condon B.J."/>
            <person name="Copeland A.C."/>
            <person name="Dhillon B."/>
            <person name="Glaser F."/>
            <person name="Hesse C.N."/>
            <person name="Kosti I."/>
            <person name="LaButti K."/>
            <person name="Lindquist E.A."/>
            <person name="Lucas S."/>
            <person name="Salamov A.A."/>
            <person name="Bradshaw R.E."/>
            <person name="Ciuffetti L."/>
            <person name="Hamelin R.C."/>
            <person name="Kema G.H.J."/>
            <person name="Lawrence C."/>
            <person name="Scott J.A."/>
            <person name="Spatafora J.W."/>
            <person name="Turgeon B.G."/>
            <person name="de Wit P.J.G.M."/>
            <person name="Zhong S."/>
            <person name="Goodwin S.B."/>
            <person name="Grigoriev I.V."/>
        </authorList>
    </citation>
    <scope>NUCLEOTIDE SEQUENCE [LARGE SCALE GENOMIC DNA]</scope>
    <source>
        <strain evidence="2 3">CIRAD86</strain>
    </source>
</reference>
<feature type="compositionally biased region" description="Basic and acidic residues" evidence="1">
    <location>
        <begin position="1012"/>
        <end position="1027"/>
    </location>
</feature>
<feature type="region of interest" description="Disordered" evidence="1">
    <location>
        <begin position="299"/>
        <end position="599"/>
    </location>
</feature>
<gene>
    <name evidence="2" type="ORF">MYCFIDRAFT_77216</name>
</gene>
<dbReference type="EMBL" id="KB446556">
    <property type="protein sequence ID" value="EME86994.1"/>
    <property type="molecule type" value="Genomic_DNA"/>
</dbReference>
<feature type="region of interest" description="Disordered" evidence="1">
    <location>
        <begin position="121"/>
        <end position="158"/>
    </location>
</feature>
<feature type="compositionally biased region" description="Polar residues" evidence="1">
    <location>
        <begin position="448"/>
        <end position="460"/>
    </location>
</feature>
<dbReference type="GeneID" id="19341284"/>
<feature type="compositionally biased region" description="Low complexity" evidence="1">
    <location>
        <begin position="364"/>
        <end position="408"/>
    </location>
</feature>
<feature type="region of interest" description="Disordered" evidence="1">
    <location>
        <begin position="969"/>
        <end position="1042"/>
    </location>
</feature>
<feature type="compositionally biased region" description="Acidic residues" evidence="1">
    <location>
        <begin position="532"/>
        <end position="558"/>
    </location>
</feature>
<dbReference type="OrthoDB" id="3629373at2759"/>
<evidence type="ECO:0000313" key="3">
    <source>
        <dbReference type="Proteomes" id="UP000016932"/>
    </source>
</evidence>
<dbReference type="Proteomes" id="UP000016932">
    <property type="component" value="Unassembled WGS sequence"/>
</dbReference>
<feature type="compositionally biased region" description="Polar residues" evidence="1">
    <location>
        <begin position="121"/>
        <end position="131"/>
    </location>
</feature>
<protein>
    <submittedName>
        <fullName evidence="2">Uncharacterized protein</fullName>
    </submittedName>
</protein>
<feature type="compositionally biased region" description="Low complexity" evidence="1">
    <location>
        <begin position="335"/>
        <end position="348"/>
    </location>
</feature>
<dbReference type="HOGENOM" id="CLU_254421_0_0_1"/>